<proteinExistence type="predicted"/>
<protein>
    <submittedName>
        <fullName evidence="2">Uncharacterized protein</fullName>
    </submittedName>
</protein>
<evidence type="ECO:0000256" key="1">
    <source>
        <dbReference type="SAM" id="Phobius"/>
    </source>
</evidence>
<dbReference type="AlphaFoldDB" id="A0A381TI89"/>
<keyword evidence="1" id="KW-1133">Transmembrane helix</keyword>
<reference evidence="2" key="1">
    <citation type="submission" date="2018-05" db="EMBL/GenBank/DDBJ databases">
        <authorList>
            <person name="Lanie J.A."/>
            <person name="Ng W.-L."/>
            <person name="Kazmierczak K.M."/>
            <person name="Andrzejewski T.M."/>
            <person name="Davidsen T.M."/>
            <person name="Wayne K.J."/>
            <person name="Tettelin H."/>
            <person name="Glass J.I."/>
            <person name="Rusch D."/>
            <person name="Podicherti R."/>
            <person name="Tsui H.-C.T."/>
            <person name="Winkler M.E."/>
        </authorList>
    </citation>
    <scope>NUCLEOTIDE SEQUENCE</scope>
</reference>
<gene>
    <name evidence="2" type="ORF">METZ01_LOCUS68112</name>
</gene>
<feature type="transmembrane region" description="Helical" evidence="1">
    <location>
        <begin position="20"/>
        <end position="39"/>
    </location>
</feature>
<dbReference type="EMBL" id="UINC01004565">
    <property type="protein sequence ID" value="SVA15258.1"/>
    <property type="molecule type" value="Genomic_DNA"/>
</dbReference>
<accession>A0A381TI89</accession>
<keyword evidence="1" id="KW-0812">Transmembrane</keyword>
<organism evidence="2">
    <name type="scientific">marine metagenome</name>
    <dbReference type="NCBI Taxonomy" id="408172"/>
    <lineage>
        <taxon>unclassified sequences</taxon>
        <taxon>metagenomes</taxon>
        <taxon>ecological metagenomes</taxon>
    </lineage>
</organism>
<evidence type="ECO:0000313" key="2">
    <source>
        <dbReference type="EMBL" id="SVA15258.1"/>
    </source>
</evidence>
<name>A0A381TI89_9ZZZZ</name>
<keyword evidence="1" id="KW-0472">Membrane</keyword>
<sequence>MIKEYIKKKWEWVDKNPRLASWLGWLKGLITGLLIYYFIDNYL</sequence>